<dbReference type="Proteomes" id="UP001320972">
    <property type="component" value="Unassembled WGS sequence"/>
</dbReference>
<evidence type="ECO:0000313" key="1">
    <source>
        <dbReference type="EMBL" id="MCU4742958.1"/>
    </source>
</evidence>
<dbReference type="AlphaFoldDB" id="A0AAP3E2U7"/>
<dbReference type="RefSeq" id="WP_338004765.1">
    <property type="nucleotide sequence ID" value="NZ_JAOPKA010000011.1"/>
</dbReference>
<reference evidence="1 3" key="1">
    <citation type="submission" date="2022-09" db="EMBL/GenBank/DDBJ databases">
        <title>Enrichment on poylsaccharides allowed isolation of novel metabolic and taxonomic groups of Haloarchaea.</title>
        <authorList>
            <person name="Sorokin D.Y."/>
            <person name="Elcheninov A.G."/>
            <person name="Khizhniak T.V."/>
            <person name="Kolganova T.V."/>
            <person name="Kublanov I.V."/>
        </authorList>
    </citation>
    <scope>NUCLEOTIDE SEQUENCE</scope>
    <source>
        <strain evidence="2 3">AArc-m2/3/4</strain>
        <strain evidence="1">AArc-xg1-1</strain>
    </source>
</reference>
<dbReference type="Proteomes" id="UP001321018">
    <property type="component" value="Unassembled WGS sequence"/>
</dbReference>
<evidence type="ECO:0000313" key="4">
    <source>
        <dbReference type="Proteomes" id="UP001321018"/>
    </source>
</evidence>
<accession>A0AAP3E2U7</accession>
<dbReference type="EMBL" id="JAOPKA010000011">
    <property type="protein sequence ID" value="MCU4742958.1"/>
    <property type="molecule type" value="Genomic_DNA"/>
</dbReference>
<gene>
    <name evidence="2" type="ORF">OB955_18495</name>
    <name evidence="1" type="ORF">OB960_16345</name>
</gene>
<proteinExistence type="predicted"/>
<keyword evidence="3" id="KW-1185">Reference proteome</keyword>
<sequence length="60" mass="6848">MATATFERELETLVLEAFAKGARVDGTWEIESEPSTVPNWTIEIHRHSEQAIDETIFNDD</sequence>
<dbReference type="EMBL" id="JAOPKB010000013">
    <property type="protein sequence ID" value="MCU4974712.1"/>
    <property type="molecule type" value="Genomic_DNA"/>
</dbReference>
<protein>
    <submittedName>
        <fullName evidence="1">Uncharacterized protein</fullName>
    </submittedName>
</protein>
<name>A0AAP3E2U7_9EURY</name>
<evidence type="ECO:0000313" key="3">
    <source>
        <dbReference type="Proteomes" id="UP001320972"/>
    </source>
</evidence>
<organism evidence="1 4">
    <name type="scientific">Natronoglomus mannanivorans</name>
    <dbReference type="NCBI Taxonomy" id="2979990"/>
    <lineage>
        <taxon>Archaea</taxon>
        <taxon>Methanobacteriati</taxon>
        <taxon>Methanobacteriota</taxon>
        <taxon>Stenosarchaea group</taxon>
        <taxon>Halobacteria</taxon>
        <taxon>Halobacteriales</taxon>
        <taxon>Natrialbaceae</taxon>
        <taxon>Natronoglomus</taxon>
    </lineage>
</organism>
<evidence type="ECO:0000313" key="2">
    <source>
        <dbReference type="EMBL" id="MCU4974712.1"/>
    </source>
</evidence>
<comment type="caution">
    <text evidence="1">The sequence shown here is derived from an EMBL/GenBank/DDBJ whole genome shotgun (WGS) entry which is preliminary data.</text>
</comment>